<evidence type="ECO:0000313" key="2">
    <source>
        <dbReference type="Proteomes" id="UP000186168"/>
    </source>
</evidence>
<gene>
    <name evidence="1" type="ORF">SPAR_04456</name>
</gene>
<dbReference type="AlphaFoldDB" id="A0A1R1SQY0"/>
<dbReference type="STRING" id="67365.GCA_001704635_00347"/>
<proteinExistence type="predicted"/>
<name>A0A1R1SQY0_9ACTN</name>
<comment type="caution">
    <text evidence="1">The sequence shown here is derived from an EMBL/GenBank/DDBJ whole genome shotgun (WGS) entry which is preliminary data.</text>
</comment>
<evidence type="ECO:0000313" key="1">
    <source>
        <dbReference type="EMBL" id="OMI40708.1"/>
    </source>
</evidence>
<protein>
    <submittedName>
        <fullName evidence="1">Uncharacterized protein</fullName>
    </submittedName>
</protein>
<organism evidence="1 2">
    <name type="scientific">Streptomyces sparsogenes DSM 40356</name>
    <dbReference type="NCBI Taxonomy" id="1331668"/>
    <lineage>
        <taxon>Bacteria</taxon>
        <taxon>Bacillati</taxon>
        <taxon>Actinomycetota</taxon>
        <taxon>Actinomycetes</taxon>
        <taxon>Kitasatosporales</taxon>
        <taxon>Streptomycetaceae</taxon>
        <taxon>Streptomyces</taxon>
    </lineage>
</organism>
<keyword evidence="2" id="KW-1185">Reference proteome</keyword>
<reference evidence="1 2" key="1">
    <citation type="submission" date="2013-05" db="EMBL/GenBank/DDBJ databases">
        <title>Genome sequence of Streptomyces sparsogenes DSM 40356.</title>
        <authorList>
            <person name="Coyne S."/>
            <person name="Seebeck F.P."/>
        </authorList>
    </citation>
    <scope>NUCLEOTIDE SEQUENCE [LARGE SCALE GENOMIC DNA]</scope>
    <source>
        <strain evidence="1 2">DSM 40356</strain>
    </source>
</reference>
<accession>A0A1R1SQY0</accession>
<dbReference type="RefSeq" id="WP_065965333.1">
    <property type="nucleotide sequence ID" value="NZ_ASQP01000068.1"/>
</dbReference>
<dbReference type="EMBL" id="ASQP01000068">
    <property type="protein sequence ID" value="OMI40708.1"/>
    <property type="molecule type" value="Genomic_DNA"/>
</dbReference>
<dbReference type="Proteomes" id="UP000186168">
    <property type="component" value="Unassembled WGS sequence"/>
</dbReference>
<sequence>MTGEDAPGAGPATWWGLIVEWHFSAIALDHIRGTREEALEALRERALRYQPKHPANPTRRLVYRDGDTFLLILETFGDNYRFRFRVAELLWDSAPRPGSPG</sequence>
<dbReference type="GeneID" id="96745565"/>